<keyword evidence="1" id="KW-1133">Transmembrane helix</keyword>
<feature type="transmembrane region" description="Helical" evidence="1">
    <location>
        <begin position="139"/>
        <end position="162"/>
    </location>
</feature>
<evidence type="ECO:0000313" key="4">
    <source>
        <dbReference type="Proteomes" id="UP001212997"/>
    </source>
</evidence>
<accession>A0AAD5URE1</accession>
<feature type="transmembrane region" description="Helical" evidence="1">
    <location>
        <begin position="100"/>
        <end position="119"/>
    </location>
</feature>
<dbReference type="AlphaFoldDB" id="A0AAD5URE1"/>
<dbReference type="EMBL" id="JANAWD010000810">
    <property type="protein sequence ID" value="KAJ3475724.1"/>
    <property type="molecule type" value="Genomic_DNA"/>
</dbReference>
<keyword evidence="4" id="KW-1185">Reference proteome</keyword>
<evidence type="ECO:0000256" key="1">
    <source>
        <dbReference type="SAM" id="Phobius"/>
    </source>
</evidence>
<keyword evidence="1" id="KW-0812">Transmembrane</keyword>
<feature type="transmembrane region" description="Helical" evidence="1">
    <location>
        <begin position="215"/>
        <end position="234"/>
    </location>
</feature>
<name>A0AAD5URE1_9APHY</name>
<feature type="transmembrane region" description="Helical" evidence="1">
    <location>
        <begin position="183"/>
        <end position="203"/>
    </location>
</feature>
<keyword evidence="1" id="KW-0472">Membrane</keyword>
<dbReference type="InterPro" id="IPR045340">
    <property type="entry name" value="DUF6533"/>
</dbReference>
<proteinExistence type="predicted"/>
<evidence type="ECO:0000313" key="3">
    <source>
        <dbReference type="EMBL" id="KAJ3475724.1"/>
    </source>
</evidence>
<protein>
    <recommendedName>
        <fullName evidence="2">DUF6533 domain-containing protein</fullName>
    </recommendedName>
</protein>
<organism evidence="3 4">
    <name type="scientific">Meripilus lineatus</name>
    <dbReference type="NCBI Taxonomy" id="2056292"/>
    <lineage>
        <taxon>Eukaryota</taxon>
        <taxon>Fungi</taxon>
        <taxon>Dikarya</taxon>
        <taxon>Basidiomycota</taxon>
        <taxon>Agaricomycotina</taxon>
        <taxon>Agaricomycetes</taxon>
        <taxon>Polyporales</taxon>
        <taxon>Meripilaceae</taxon>
        <taxon>Meripilus</taxon>
    </lineage>
</organism>
<dbReference type="Proteomes" id="UP001212997">
    <property type="component" value="Unassembled WGS sequence"/>
</dbReference>
<evidence type="ECO:0000259" key="2">
    <source>
        <dbReference type="Pfam" id="PF20151"/>
    </source>
</evidence>
<sequence>MDLFAKSATPTSTGMDVAHDLSIPIRSLSIAPFCLLAYEHIITFEHEYAYFWIGQWSITRVLFFVNRYFVLLVIGLAALAILVVRIWYLYSKSIVGRLTVIACFAVSVIGTIITASVNGGLPSKSDKQWGCVPLPQPELWRIFALHVGFHTVLYILTVIPAVRTWRSSSISPVMVHILRDGGIFYLVVLISIIFATIASKELVPRVGIDIETKPANYPLIVITINSIAISRIILSIQSLAARLNVDPVWLLSTSELSRVRWRNGDREGELIVEINSAEETPMMSRSVTVTTDSASEAEYTLKNPERAHSPPRLHVTVYDQHDDLMANRP</sequence>
<feature type="transmembrane region" description="Helical" evidence="1">
    <location>
        <begin position="68"/>
        <end position="88"/>
    </location>
</feature>
<comment type="caution">
    <text evidence="3">The sequence shown here is derived from an EMBL/GenBank/DDBJ whole genome shotgun (WGS) entry which is preliminary data.</text>
</comment>
<reference evidence="3" key="1">
    <citation type="submission" date="2022-07" db="EMBL/GenBank/DDBJ databases">
        <title>Genome Sequence of Physisporinus lineatus.</title>
        <authorList>
            <person name="Buettner E."/>
        </authorList>
    </citation>
    <scope>NUCLEOTIDE SEQUENCE</scope>
    <source>
        <strain evidence="3">VT162</strain>
    </source>
</reference>
<feature type="domain" description="DUF6533" evidence="2">
    <location>
        <begin position="28"/>
        <end position="72"/>
    </location>
</feature>
<dbReference type="Pfam" id="PF20151">
    <property type="entry name" value="DUF6533"/>
    <property type="match status" value="1"/>
</dbReference>
<gene>
    <name evidence="3" type="ORF">NLI96_g11646</name>
</gene>